<dbReference type="OrthoDB" id="1318454at2759"/>
<sequence>MNMERRRPGSHRRLEPPPRCCHGLENCRADHPRAFPTWSIDLRLGELLLTHCHRGIHSPFIFLLSNLLNPNSLDTNLPLFVIVA</sequence>
<protein>
    <submittedName>
        <fullName evidence="1">Uncharacterized protein</fullName>
    </submittedName>
</protein>
<keyword evidence="2" id="KW-1185">Reference proteome</keyword>
<dbReference type="Proteomes" id="UP001152484">
    <property type="component" value="Unassembled WGS sequence"/>
</dbReference>
<gene>
    <name evidence="1" type="ORF">CEURO_LOCUS10205</name>
</gene>
<dbReference type="AlphaFoldDB" id="A0A9P0Z6J0"/>
<organism evidence="1 2">
    <name type="scientific">Cuscuta europaea</name>
    <name type="common">European dodder</name>
    <dbReference type="NCBI Taxonomy" id="41803"/>
    <lineage>
        <taxon>Eukaryota</taxon>
        <taxon>Viridiplantae</taxon>
        <taxon>Streptophyta</taxon>
        <taxon>Embryophyta</taxon>
        <taxon>Tracheophyta</taxon>
        <taxon>Spermatophyta</taxon>
        <taxon>Magnoliopsida</taxon>
        <taxon>eudicotyledons</taxon>
        <taxon>Gunneridae</taxon>
        <taxon>Pentapetalae</taxon>
        <taxon>asterids</taxon>
        <taxon>lamiids</taxon>
        <taxon>Solanales</taxon>
        <taxon>Convolvulaceae</taxon>
        <taxon>Cuscuteae</taxon>
        <taxon>Cuscuta</taxon>
        <taxon>Cuscuta subgen. Cuscuta</taxon>
    </lineage>
</organism>
<reference evidence="1" key="1">
    <citation type="submission" date="2022-07" db="EMBL/GenBank/DDBJ databases">
        <authorList>
            <person name="Macas J."/>
            <person name="Novak P."/>
            <person name="Neumann P."/>
        </authorList>
    </citation>
    <scope>NUCLEOTIDE SEQUENCE</scope>
</reference>
<evidence type="ECO:0000313" key="2">
    <source>
        <dbReference type="Proteomes" id="UP001152484"/>
    </source>
</evidence>
<name>A0A9P0Z6J0_CUSEU</name>
<evidence type="ECO:0000313" key="1">
    <source>
        <dbReference type="EMBL" id="CAH9087705.1"/>
    </source>
</evidence>
<proteinExistence type="predicted"/>
<comment type="caution">
    <text evidence="1">The sequence shown here is derived from an EMBL/GenBank/DDBJ whole genome shotgun (WGS) entry which is preliminary data.</text>
</comment>
<dbReference type="EMBL" id="CAMAPE010000019">
    <property type="protein sequence ID" value="CAH9087705.1"/>
    <property type="molecule type" value="Genomic_DNA"/>
</dbReference>
<accession>A0A9P0Z6J0</accession>